<dbReference type="InterPro" id="IPR043128">
    <property type="entry name" value="Rev_trsase/Diguanyl_cyclase"/>
</dbReference>
<evidence type="ECO:0000256" key="14">
    <source>
        <dbReference type="ARBA" id="ARBA00025589"/>
    </source>
</evidence>
<evidence type="ECO:0000256" key="6">
    <source>
        <dbReference type="ARBA" id="ARBA00022695"/>
    </source>
</evidence>
<evidence type="ECO:0000256" key="17">
    <source>
        <dbReference type="SAM" id="MobiDB-lite"/>
    </source>
</evidence>
<protein>
    <recommendedName>
        <fullName evidence="16">DNA polymerase IV</fullName>
        <shortName evidence="16">Pol IV</shortName>
        <ecNumber evidence="16">2.7.7.7</ecNumber>
    </recommendedName>
</protein>
<comment type="subunit">
    <text evidence="16">Monomer.</text>
</comment>
<dbReference type="EMBL" id="JBHMBE010000009">
    <property type="protein sequence ID" value="MFB9647296.1"/>
    <property type="molecule type" value="Genomic_DNA"/>
</dbReference>
<evidence type="ECO:0000313" key="20">
    <source>
        <dbReference type="Proteomes" id="UP001589611"/>
    </source>
</evidence>
<keyword evidence="8 16" id="KW-0479">Metal-binding</keyword>
<evidence type="ECO:0000256" key="8">
    <source>
        <dbReference type="ARBA" id="ARBA00022723"/>
    </source>
</evidence>
<comment type="function">
    <text evidence="14 16">Poorly processive, error-prone DNA polymerase involved in untargeted mutagenesis. Copies undamaged DNA at stalled replication forks, which arise in vivo from mismatched or misaligned primer ends. These misaligned primers can be extended by PolIV. Exhibits no 3'-5' exonuclease (proofreading) activity. May be involved in translesional synthesis, in conjunction with the beta clamp from PolIII.</text>
</comment>
<proteinExistence type="inferred from homology"/>
<dbReference type="GO" id="GO:0003887">
    <property type="term" value="F:DNA-directed DNA polymerase activity"/>
    <property type="evidence" value="ECO:0007669"/>
    <property type="project" value="UniProtKB-EC"/>
</dbReference>
<keyword evidence="20" id="KW-1185">Reference proteome</keyword>
<evidence type="ECO:0000256" key="4">
    <source>
        <dbReference type="ARBA" id="ARBA00022490"/>
    </source>
</evidence>
<dbReference type="NCBIfam" id="NF002677">
    <property type="entry name" value="PRK02406.1"/>
    <property type="match status" value="1"/>
</dbReference>
<keyword evidence="7 16" id="KW-0235">DNA replication</keyword>
<dbReference type="InterPro" id="IPR043502">
    <property type="entry name" value="DNA/RNA_pol_sf"/>
</dbReference>
<evidence type="ECO:0000256" key="1">
    <source>
        <dbReference type="ARBA" id="ARBA00004496"/>
    </source>
</evidence>
<name>A0ABV5T6L7_9MICO</name>
<comment type="cofactor">
    <cofactor evidence="16">
        <name>Mg(2+)</name>
        <dbReference type="ChEBI" id="CHEBI:18420"/>
    </cofactor>
    <text evidence="16">Binds 2 magnesium ions per subunit.</text>
</comment>
<feature type="active site" evidence="16">
    <location>
        <position position="122"/>
    </location>
</feature>
<keyword evidence="10 16" id="KW-0460">Magnesium</keyword>
<keyword evidence="13 16" id="KW-0234">DNA repair</keyword>
<keyword evidence="3 16" id="KW-0515">Mutator protein</keyword>
<dbReference type="InterPro" id="IPR036775">
    <property type="entry name" value="DNA_pol_Y-fam_lit_finger_sf"/>
</dbReference>
<dbReference type="InterPro" id="IPR050116">
    <property type="entry name" value="DNA_polymerase-Y"/>
</dbReference>
<gene>
    <name evidence="16 19" type="primary">dinB</name>
    <name evidence="19" type="ORF">ACFFPJ_15980</name>
</gene>
<dbReference type="Gene3D" id="3.40.1170.60">
    <property type="match status" value="1"/>
</dbReference>
<evidence type="ECO:0000256" key="10">
    <source>
        <dbReference type="ARBA" id="ARBA00022842"/>
    </source>
</evidence>
<dbReference type="InterPro" id="IPR017961">
    <property type="entry name" value="DNA_pol_Y-fam_little_finger"/>
</dbReference>
<dbReference type="EC" id="2.7.7.7" evidence="16"/>
<evidence type="ECO:0000256" key="11">
    <source>
        <dbReference type="ARBA" id="ARBA00022932"/>
    </source>
</evidence>
<feature type="binding site" evidence="16">
    <location>
        <position position="121"/>
    </location>
    <ligand>
        <name>Mg(2+)</name>
        <dbReference type="ChEBI" id="CHEBI:18420"/>
    </ligand>
</feature>
<dbReference type="PANTHER" id="PTHR11076:SF33">
    <property type="entry name" value="DNA POLYMERASE KAPPA"/>
    <property type="match status" value="1"/>
</dbReference>
<dbReference type="PANTHER" id="PTHR11076">
    <property type="entry name" value="DNA REPAIR POLYMERASE UMUC / TRANSFERASE FAMILY MEMBER"/>
    <property type="match status" value="1"/>
</dbReference>
<dbReference type="Pfam" id="PF21999">
    <property type="entry name" value="IMS_HHH_1"/>
    <property type="match status" value="1"/>
</dbReference>
<dbReference type="HAMAP" id="MF_01113">
    <property type="entry name" value="DNApol_IV"/>
    <property type="match status" value="1"/>
</dbReference>
<dbReference type="InterPro" id="IPR022880">
    <property type="entry name" value="DNApol_IV"/>
</dbReference>
<feature type="binding site" evidence="16">
    <location>
        <position position="27"/>
    </location>
    <ligand>
        <name>Mg(2+)</name>
        <dbReference type="ChEBI" id="CHEBI:18420"/>
    </ligand>
</feature>
<reference evidence="19 20" key="1">
    <citation type="submission" date="2024-09" db="EMBL/GenBank/DDBJ databases">
        <authorList>
            <person name="Sun Q."/>
            <person name="Mori K."/>
        </authorList>
    </citation>
    <scope>NUCLEOTIDE SEQUENCE [LARGE SCALE GENOMIC DNA]</scope>
    <source>
        <strain evidence="19 20">JCM 1342</strain>
    </source>
</reference>
<comment type="subcellular location">
    <subcellularLocation>
        <location evidence="1 16">Cytoplasm</location>
    </subcellularLocation>
</comment>
<keyword evidence="5 16" id="KW-0808">Transferase</keyword>
<evidence type="ECO:0000256" key="15">
    <source>
        <dbReference type="ARBA" id="ARBA00049244"/>
    </source>
</evidence>
<feature type="region of interest" description="Disordered" evidence="17">
    <location>
        <begin position="399"/>
        <end position="419"/>
    </location>
</feature>
<accession>A0ABV5T6L7</accession>
<dbReference type="SUPFAM" id="SSF56672">
    <property type="entry name" value="DNA/RNA polymerases"/>
    <property type="match status" value="1"/>
</dbReference>
<evidence type="ECO:0000313" key="19">
    <source>
        <dbReference type="EMBL" id="MFB9647296.1"/>
    </source>
</evidence>
<dbReference type="Gene3D" id="3.30.70.270">
    <property type="match status" value="1"/>
</dbReference>
<dbReference type="RefSeq" id="WP_344713668.1">
    <property type="nucleotide sequence ID" value="NZ_BAAAWH010000001.1"/>
</dbReference>
<dbReference type="CDD" id="cd03586">
    <property type="entry name" value="PolY_Pol_IV_kappa"/>
    <property type="match status" value="1"/>
</dbReference>
<comment type="similarity">
    <text evidence="2 16">Belongs to the DNA polymerase type-Y family.</text>
</comment>
<evidence type="ECO:0000256" key="9">
    <source>
        <dbReference type="ARBA" id="ARBA00022763"/>
    </source>
</evidence>
<dbReference type="InterPro" id="IPR001126">
    <property type="entry name" value="UmuC"/>
</dbReference>
<evidence type="ECO:0000259" key="18">
    <source>
        <dbReference type="PROSITE" id="PS50173"/>
    </source>
</evidence>
<evidence type="ECO:0000256" key="16">
    <source>
        <dbReference type="HAMAP-Rule" id="MF_01113"/>
    </source>
</evidence>
<organism evidence="19 20">
    <name type="scientific">Microbacterium terregens</name>
    <dbReference type="NCBI Taxonomy" id="69363"/>
    <lineage>
        <taxon>Bacteria</taxon>
        <taxon>Bacillati</taxon>
        <taxon>Actinomycetota</taxon>
        <taxon>Actinomycetes</taxon>
        <taxon>Micrococcales</taxon>
        <taxon>Microbacteriaceae</taxon>
        <taxon>Microbacterium</taxon>
    </lineage>
</organism>
<dbReference type="Gene3D" id="1.10.150.20">
    <property type="entry name" value="5' to 3' exonuclease, C-terminal subdomain"/>
    <property type="match status" value="1"/>
</dbReference>
<dbReference type="SUPFAM" id="SSF100879">
    <property type="entry name" value="Lesion bypass DNA polymerase (Y-family), little finger domain"/>
    <property type="match status" value="1"/>
</dbReference>
<evidence type="ECO:0000256" key="7">
    <source>
        <dbReference type="ARBA" id="ARBA00022705"/>
    </source>
</evidence>
<keyword evidence="12 16" id="KW-0238">DNA-binding</keyword>
<keyword evidence="11 16" id="KW-0239">DNA-directed DNA polymerase</keyword>
<evidence type="ECO:0000256" key="3">
    <source>
        <dbReference type="ARBA" id="ARBA00022457"/>
    </source>
</evidence>
<comment type="catalytic activity">
    <reaction evidence="15 16">
        <text>DNA(n) + a 2'-deoxyribonucleoside 5'-triphosphate = DNA(n+1) + diphosphate</text>
        <dbReference type="Rhea" id="RHEA:22508"/>
        <dbReference type="Rhea" id="RHEA-COMP:17339"/>
        <dbReference type="Rhea" id="RHEA-COMP:17340"/>
        <dbReference type="ChEBI" id="CHEBI:33019"/>
        <dbReference type="ChEBI" id="CHEBI:61560"/>
        <dbReference type="ChEBI" id="CHEBI:173112"/>
        <dbReference type="EC" id="2.7.7.7"/>
    </reaction>
</comment>
<evidence type="ECO:0000256" key="13">
    <source>
        <dbReference type="ARBA" id="ARBA00023204"/>
    </source>
</evidence>
<keyword evidence="9 16" id="KW-0227">DNA damage</keyword>
<evidence type="ECO:0000256" key="12">
    <source>
        <dbReference type="ARBA" id="ARBA00023125"/>
    </source>
</evidence>
<dbReference type="NCBIfam" id="NF003015">
    <property type="entry name" value="PRK03858.1"/>
    <property type="match status" value="1"/>
</dbReference>
<dbReference type="Pfam" id="PF11799">
    <property type="entry name" value="IMS_C"/>
    <property type="match status" value="1"/>
</dbReference>
<dbReference type="InterPro" id="IPR053848">
    <property type="entry name" value="IMS_HHH_1"/>
</dbReference>
<keyword evidence="6 16" id="KW-0548">Nucleotidyltransferase</keyword>
<keyword evidence="4 16" id="KW-0963">Cytoplasm</keyword>
<dbReference type="Gene3D" id="3.30.1490.100">
    <property type="entry name" value="DNA polymerase, Y-family, little finger domain"/>
    <property type="match status" value="1"/>
</dbReference>
<sequence>MGRGDGTGRIVSAEGADDSGTGILHVDMDAFYASVEVLDDPSLRGKPIIIGAPDGRSVVSSASYEARRFGVRSAMPVGQALRLCPTAIVVLPHFDRYLALSAQVMRIFSDVTPLVEPLSIDEAFLDVRGARRLWGRPGEIARLLRQRVVEETGLTCSVGVAATKHVAKMASTISKPDGLLIVPEADTAAFLAPRSVRALWGVGPKSAEALEGRGIHTISDVLDTPRTVLDRALGPAMGDRIWQLARGLDARPVDTERIEKSIGHEETFAEDIDDPGVLRTEFRRLADRVGARMRTHGWEARTIAIKVRFADFTTITRSQTLPEPTAVGQRIGEAALELFGGVDRRMPVRLVGVRAEKLRASGGAAMTLWDDDAEWRRVEGALDDATARFGRGAVTRATLLGGPRGGGTLPSHPKPQSID</sequence>
<feature type="domain" description="UmuC" evidence="18">
    <location>
        <begin position="23"/>
        <end position="203"/>
    </location>
</feature>
<evidence type="ECO:0000256" key="2">
    <source>
        <dbReference type="ARBA" id="ARBA00010945"/>
    </source>
</evidence>
<dbReference type="Proteomes" id="UP001589611">
    <property type="component" value="Unassembled WGS sequence"/>
</dbReference>
<dbReference type="Pfam" id="PF00817">
    <property type="entry name" value="IMS"/>
    <property type="match status" value="1"/>
</dbReference>
<dbReference type="PROSITE" id="PS50173">
    <property type="entry name" value="UMUC"/>
    <property type="match status" value="1"/>
</dbReference>
<feature type="site" description="Substrate discrimination" evidence="16">
    <location>
        <position position="32"/>
    </location>
</feature>
<evidence type="ECO:0000256" key="5">
    <source>
        <dbReference type="ARBA" id="ARBA00022679"/>
    </source>
</evidence>
<comment type="caution">
    <text evidence="19">The sequence shown here is derived from an EMBL/GenBank/DDBJ whole genome shotgun (WGS) entry which is preliminary data.</text>
</comment>